<dbReference type="GO" id="GO:0016491">
    <property type="term" value="F:oxidoreductase activity"/>
    <property type="evidence" value="ECO:0007669"/>
    <property type="project" value="UniProtKB-KW"/>
</dbReference>
<sequence length="331" mass="37136">MKYSKFADDDFKVSKICLGTMNFADRCDYKTSEEIVRLAWELGINFIDTAAMYSNGEAERYLGKAMKALPREKIFLVTKVVKGIDRDSILSGIDESLERLQTDYVDLYLIHWPVAGMDLVEMMESLNQVVHSGKARNIGVCNFPAYLLAAGNRIAQERGLKKLNCNQVAYNLIERGVEVEILPQAILEKIAIMAYRPLAIGLLTGKFSQGMKMDPATRGATDARVITWLSDYGKSVDRFVHFAEKKGVKPAQLAAAWVCHSPAITAPIIGVSSTRQLLSSVEAINVELSDEDYNSVTEIFPTEVWEESLQLFPGLKFNFPRLRRNLFLHKA</sequence>
<protein>
    <submittedName>
        <fullName evidence="3">Predicted oxidoreductase</fullName>
    </submittedName>
</protein>
<dbReference type="RefSeq" id="WP_062281670.1">
    <property type="nucleotide sequence ID" value="NZ_DF968181.1"/>
</dbReference>
<dbReference type="PROSITE" id="PS00062">
    <property type="entry name" value="ALDOKETO_REDUCTASE_2"/>
    <property type="match status" value="1"/>
</dbReference>
<dbReference type="PRINTS" id="PR00069">
    <property type="entry name" value="ALDKETRDTASE"/>
</dbReference>
<dbReference type="InterPro" id="IPR036812">
    <property type="entry name" value="NAD(P)_OxRdtase_dom_sf"/>
</dbReference>
<dbReference type="GO" id="GO:0005829">
    <property type="term" value="C:cytosol"/>
    <property type="evidence" value="ECO:0007669"/>
    <property type="project" value="TreeGrafter"/>
</dbReference>
<dbReference type="AlphaFoldDB" id="A0A0S7BWZ0"/>
<accession>A0A0S7BWZ0</accession>
<dbReference type="InterPro" id="IPR020471">
    <property type="entry name" value="AKR"/>
</dbReference>
<dbReference type="EMBL" id="DF968181">
    <property type="protein sequence ID" value="GAP41112.1"/>
    <property type="molecule type" value="Genomic_DNA"/>
</dbReference>
<dbReference type="Gene3D" id="3.20.20.100">
    <property type="entry name" value="NADP-dependent oxidoreductase domain"/>
    <property type="match status" value="1"/>
</dbReference>
<keyword evidence="1" id="KW-0560">Oxidoreductase</keyword>
<dbReference type="PANTHER" id="PTHR43364">
    <property type="entry name" value="NADH-SPECIFIC METHYLGLYOXAL REDUCTASE-RELATED"/>
    <property type="match status" value="1"/>
</dbReference>
<dbReference type="STRING" id="1678840.ATC1_131094"/>
<dbReference type="Proteomes" id="UP000053370">
    <property type="component" value="Unassembled WGS sequence"/>
</dbReference>
<dbReference type="InterPro" id="IPR018170">
    <property type="entry name" value="Aldo/ket_reductase_CS"/>
</dbReference>
<keyword evidence="4" id="KW-1185">Reference proteome</keyword>
<reference evidence="3" key="1">
    <citation type="journal article" date="2015" name="Genome Announc.">
        <title>Draft Genome Sequence of Anaerolineae Strain TC1, a Novel Isolate from a Methanogenic Wastewater Treatment System.</title>
        <authorList>
            <person name="Matsuura N."/>
            <person name="Tourlousse D.M."/>
            <person name="Sun L."/>
            <person name="Toyonaga M."/>
            <person name="Kuroda K."/>
            <person name="Ohashi A."/>
            <person name="Cruz R."/>
            <person name="Yamaguchi T."/>
            <person name="Sekiguchi Y."/>
        </authorList>
    </citation>
    <scope>NUCLEOTIDE SEQUENCE [LARGE SCALE GENOMIC DNA]</scope>
    <source>
        <strain evidence="3">TC1</strain>
    </source>
</reference>
<dbReference type="InterPro" id="IPR050523">
    <property type="entry name" value="AKR_Detox_Biosynth"/>
</dbReference>
<evidence type="ECO:0000256" key="1">
    <source>
        <dbReference type="ARBA" id="ARBA00023002"/>
    </source>
</evidence>
<evidence type="ECO:0000259" key="2">
    <source>
        <dbReference type="Pfam" id="PF00248"/>
    </source>
</evidence>
<organism evidence="3">
    <name type="scientific">Flexilinea flocculi</name>
    <dbReference type="NCBI Taxonomy" id="1678840"/>
    <lineage>
        <taxon>Bacteria</taxon>
        <taxon>Bacillati</taxon>
        <taxon>Chloroflexota</taxon>
        <taxon>Anaerolineae</taxon>
        <taxon>Anaerolineales</taxon>
        <taxon>Anaerolineaceae</taxon>
        <taxon>Flexilinea</taxon>
    </lineage>
</organism>
<dbReference type="Pfam" id="PF00248">
    <property type="entry name" value="Aldo_ket_red"/>
    <property type="match status" value="1"/>
</dbReference>
<feature type="domain" description="NADP-dependent oxidoreductase" evidence="2">
    <location>
        <begin position="15"/>
        <end position="299"/>
    </location>
</feature>
<evidence type="ECO:0000313" key="4">
    <source>
        <dbReference type="Proteomes" id="UP000053370"/>
    </source>
</evidence>
<dbReference type="PANTHER" id="PTHR43364:SF4">
    <property type="entry name" value="NAD(P)-LINKED OXIDOREDUCTASE SUPERFAMILY PROTEIN"/>
    <property type="match status" value="1"/>
</dbReference>
<dbReference type="InterPro" id="IPR023210">
    <property type="entry name" value="NADP_OxRdtase_dom"/>
</dbReference>
<dbReference type="SUPFAM" id="SSF51430">
    <property type="entry name" value="NAD(P)-linked oxidoreductase"/>
    <property type="match status" value="1"/>
</dbReference>
<gene>
    <name evidence="3" type="ORF">ATC1_131094</name>
</gene>
<name>A0A0S7BWZ0_9CHLR</name>
<proteinExistence type="predicted"/>
<dbReference type="OrthoDB" id="9773828at2"/>
<evidence type="ECO:0000313" key="3">
    <source>
        <dbReference type="EMBL" id="GAP41112.1"/>
    </source>
</evidence>